<evidence type="ECO:0000256" key="4">
    <source>
        <dbReference type="ARBA" id="ARBA00022989"/>
    </source>
</evidence>
<feature type="domain" description="T-cell immunomodulatory protein TIP C2" evidence="8">
    <location>
        <begin position="433"/>
        <end position="512"/>
    </location>
</feature>
<evidence type="ECO:0000256" key="7">
    <source>
        <dbReference type="SAM" id="Phobius"/>
    </source>
</evidence>
<evidence type="ECO:0000256" key="2">
    <source>
        <dbReference type="ARBA" id="ARBA00006496"/>
    </source>
</evidence>
<evidence type="ECO:0000259" key="8">
    <source>
        <dbReference type="Pfam" id="PF23122"/>
    </source>
</evidence>
<name>A0A4Q9LBN8_9MICR</name>
<comment type="subcellular location">
    <subcellularLocation>
        <location evidence="1">Membrane</location>
        <topology evidence="1">Single-pass type I membrane protein</topology>
    </subcellularLocation>
</comment>
<keyword evidence="4 7" id="KW-1133">Transmembrane helix</keyword>
<sequence length="571" mass="65862">MLSFLKKIFKKRKAEDFDKPKLISTDFTLLYLCDTEHKRKTDFIGISSDKKTLISYSYSRRNFEYKITTNLKISEDDVYFIIPCDFTCDSLLDFLIICKKDNKYKMKLWSKNTYLEIPDGVRMPVLFTYSLNYRPALLIQTENGFIILHSFSDTKYEKIDSKITGNLSENHSSAFIDVNGDLKPELVLIMEEENKNRIEIYKFEKGDFNKIESKDIIVNKGGPMVFADFTRKGTNDIVFVTKEENFWFLNILINCRTPLKTKTYKQGLNWDMIGKEVENWGYKTDDPLFNIKINLEEMFPEMVPVIETEMIGNSPSGIFIGDLDMDGLPDILLIMEKQGNRYVKILQNTGESGSKMFKPAEFATEIQKMTGIISVSPCDPENTGRTGIMINHLVDGKPRLSFSQNNFSVENLKLSALTISPDTKKRSYSSGIPGISYLFTNADEKLLWFGCQMPQSSFLHLQSPNVYWGLGNMNLLVDKMYVTGPQSSKYQSYQINNNFIPNSDLVFRPITPSKIEIDLFLNLGMYALFVSIVVICVMVINIILVFIFHFREKRKIKKLEKAEESIFFRAL</sequence>
<evidence type="ECO:0000256" key="6">
    <source>
        <dbReference type="ARBA" id="ARBA00023180"/>
    </source>
</evidence>
<dbReference type="InterPro" id="IPR057089">
    <property type="entry name" value="C2_TIP"/>
</dbReference>
<comment type="caution">
    <text evidence="9">The sequence shown here is derived from an EMBL/GenBank/DDBJ whole genome shotgun (WGS) entry which is preliminary data.</text>
</comment>
<dbReference type="SUPFAM" id="SSF69318">
    <property type="entry name" value="Integrin alpha N-terminal domain"/>
    <property type="match status" value="1"/>
</dbReference>
<dbReference type="InterPro" id="IPR024881">
    <property type="entry name" value="Tip"/>
</dbReference>
<dbReference type="Pfam" id="PF23122">
    <property type="entry name" value="C2_ITFG1"/>
    <property type="match status" value="1"/>
</dbReference>
<dbReference type="InterPro" id="IPR028994">
    <property type="entry name" value="Integrin_alpha_N"/>
</dbReference>
<proteinExistence type="inferred from homology"/>
<dbReference type="AlphaFoldDB" id="A0A4Q9LBN8"/>
<accession>A0A4Q9LBN8</accession>
<keyword evidence="3 7" id="KW-0812">Transmembrane</keyword>
<organism evidence="9 10">
    <name type="scientific">Hamiltosporidium tvaerminnensis</name>
    <dbReference type="NCBI Taxonomy" id="1176355"/>
    <lineage>
        <taxon>Eukaryota</taxon>
        <taxon>Fungi</taxon>
        <taxon>Fungi incertae sedis</taxon>
        <taxon>Microsporidia</taxon>
        <taxon>Dubosqiidae</taxon>
        <taxon>Hamiltosporidium</taxon>
    </lineage>
</organism>
<evidence type="ECO:0000313" key="9">
    <source>
        <dbReference type="EMBL" id="TBU04270.1"/>
    </source>
</evidence>
<protein>
    <recommendedName>
        <fullName evidence="8">T-cell immunomodulatory protein TIP C2 domain-containing protein</fullName>
    </recommendedName>
</protein>
<dbReference type="VEuPathDB" id="MicrosporidiaDB:CWI37_0160p0020"/>
<feature type="transmembrane region" description="Helical" evidence="7">
    <location>
        <begin position="523"/>
        <end position="548"/>
    </location>
</feature>
<comment type="similarity">
    <text evidence="2">Belongs to the TIP family.</text>
</comment>
<reference evidence="9 10" key="1">
    <citation type="submission" date="2017-12" db="EMBL/GenBank/DDBJ databases">
        <authorList>
            <person name="Pombert J.-F."/>
            <person name="Haag K.L."/>
            <person name="Ebert D."/>
        </authorList>
    </citation>
    <scope>NUCLEOTIDE SEQUENCE [LARGE SCALE GENOMIC DNA]</scope>
    <source>
        <strain evidence="9">FI-OER-3-3</strain>
    </source>
</reference>
<evidence type="ECO:0000256" key="5">
    <source>
        <dbReference type="ARBA" id="ARBA00023136"/>
    </source>
</evidence>
<keyword evidence="6" id="KW-0325">Glycoprotein</keyword>
<dbReference type="Proteomes" id="UP000292362">
    <property type="component" value="Unassembled WGS sequence"/>
</dbReference>
<dbReference type="PANTHER" id="PTHR13412">
    <property type="entry name" value="T-CELL IMMUNOMODULATORY PROTEIN HOMOLOG"/>
    <property type="match status" value="1"/>
</dbReference>
<gene>
    <name evidence="9" type="ORF">CWI37_0160p0020</name>
</gene>
<evidence type="ECO:0000256" key="3">
    <source>
        <dbReference type="ARBA" id="ARBA00022692"/>
    </source>
</evidence>
<evidence type="ECO:0000256" key="1">
    <source>
        <dbReference type="ARBA" id="ARBA00004479"/>
    </source>
</evidence>
<keyword evidence="5 7" id="KW-0472">Membrane</keyword>
<dbReference type="GO" id="GO:0005886">
    <property type="term" value="C:plasma membrane"/>
    <property type="evidence" value="ECO:0007669"/>
    <property type="project" value="TreeGrafter"/>
</dbReference>
<dbReference type="EMBL" id="PITJ01000160">
    <property type="protein sequence ID" value="TBU04270.1"/>
    <property type="molecule type" value="Genomic_DNA"/>
</dbReference>
<dbReference type="PANTHER" id="PTHR13412:SF0">
    <property type="entry name" value="T-CELL IMMUNOMODULATORY PROTEIN"/>
    <property type="match status" value="1"/>
</dbReference>
<evidence type="ECO:0000313" key="10">
    <source>
        <dbReference type="Proteomes" id="UP000292362"/>
    </source>
</evidence>